<reference evidence="1" key="1">
    <citation type="submission" date="2019-03" db="EMBL/GenBank/DDBJ databases">
        <title>Single cell metagenomics reveals metabolic interactions within the superorganism composed of flagellate Streblomastix strix and complex community of Bacteroidetes bacteria on its surface.</title>
        <authorList>
            <person name="Treitli S.C."/>
            <person name="Kolisko M."/>
            <person name="Husnik F."/>
            <person name="Keeling P."/>
            <person name="Hampl V."/>
        </authorList>
    </citation>
    <scope>NUCLEOTIDE SEQUENCE</scope>
    <source>
        <strain evidence="1">STM</strain>
    </source>
</reference>
<sequence length="37" mass="4251">MKRISFFLIISLLCITSYAQQALWGGQEIMALLIKYS</sequence>
<dbReference type="EMBL" id="SNRY01000015">
    <property type="protein sequence ID" value="KAA6351338.1"/>
    <property type="molecule type" value="Genomic_DNA"/>
</dbReference>
<gene>
    <name evidence="1" type="ORF">EZS27_001301</name>
</gene>
<organism evidence="1">
    <name type="scientific">termite gut metagenome</name>
    <dbReference type="NCBI Taxonomy" id="433724"/>
    <lineage>
        <taxon>unclassified sequences</taxon>
        <taxon>metagenomes</taxon>
        <taxon>organismal metagenomes</taxon>
    </lineage>
</organism>
<evidence type="ECO:0000313" key="1">
    <source>
        <dbReference type="EMBL" id="KAA6351338.1"/>
    </source>
</evidence>
<dbReference type="AlphaFoldDB" id="A0A5J4SZI2"/>
<comment type="caution">
    <text evidence="1">The sequence shown here is derived from an EMBL/GenBank/DDBJ whole genome shotgun (WGS) entry which is preliminary data.</text>
</comment>
<name>A0A5J4SZI2_9ZZZZ</name>
<protein>
    <submittedName>
        <fullName evidence="1">Uncharacterized protein</fullName>
    </submittedName>
</protein>
<proteinExistence type="predicted"/>
<accession>A0A5J4SZI2</accession>